<keyword evidence="4" id="KW-1185">Reference proteome</keyword>
<protein>
    <submittedName>
        <fullName evidence="3">GLPGLI family protein</fullName>
    </submittedName>
</protein>
<feature type="chain" id="PRO_5046915333" evidence="2">
    <location>
        <begin position="21"/>
        <end position="281"/>
    </location>
</feature>
<dbReference type="EMBL" id="RZNH01000032">
    <property type="protein sequence ID" value="NOU61357.1"/>
    <property type="molecule type" value="Genomic_DNA"/>
</dbReference>
<accession>A0ABX1WZ31</accession>
<reference evidence="3 4" key="1">
    <citation type="submission" date="2018-12" db="EMBL/GenBank/DDBJ databases">
        <title>Marinifilum JC070 sp. nov., a marine bacterium isolated from Yongle Blue Hole in the South China Sea.</title>
        <authorList>
            <person name="Fu T."/>
        </authorList>
    </citation>
    <scope>NUCLEOTIDE SEQUENCE [LARGE SCALE GENOMIC DNA]</scope>
    <source>
        <strain evidence="3 4">JC070</strain>
    </source>
</reference>
<evidence type="ECO:0000256" key="1">
    <source>
        <dbReference type="SAM" id="MobiDB-lite"/>
    </source>
</evidence>
<feature type="region of interest" description="Disordered" evidence="1">
    <location>
        <begin position="259"/>
        <end position="281"/>
    </location>
</feature>
<sequence>MMKKLINLTILLFLFTFVYSQTKTCNTKIIDQANLICIYTHQYQRDSTNKEDIRNENMLLLIGNNGSKFLSENLVKKDSMIYDIEKRNVPLEIAVADISIYPRTNFNYQIFKNYKKGKLVCFDRVFNDKYEYEEDMNSLNWKIEMDTDSIAGMECQKATTKYAGRDYIAWFTKEVPVNEGPYKFHGLPGLIVMVGDTKNHYVFKLKSISKTKKQVNIYYPILYTTESTREGVVKAKYDANQNIVQRLEQMGARFTDPLKKKEFKERAQRKAKQRNNPMELR</sequence>
<name>A0ABX1WZ31_9BACT</name>
<dbReference type="NCBIfam" id="TIGR01200">
    <property type="entry name" value="GLPGLI"/>
    <property type="match status" value="1"/>
</dbReference>
<dbReference type="Proteomes" id="UP000732105">
    <property type="component" value="Unassembled WGS sequence"/>
</dbReference>
<feature type="signal peptide" evidence="2">
    <location>
        <begin position="1"/>
        <end position="20"/>
    </location>
</feature>
<dbReference type="Pfam" id="PF09697">
    <property type="entry name" value="Porph_ging"/>
    <property type="match status" value="1"/>
</dbReference>
<evidence type="ECO:0000256" key="2">
    <source>
        <dbReference type="SAM" id="SignalP"/>
    </source>
</evidence>
<evidence type="ECO:0000313" key="4">
    <source>
        <dbReference type="Proteomes" id="UP000732105"/>
    </source>
</evidence>
<gene>
    <name evidence="3" type="ORF">ELS83_16235</name>
</gene>
<dbReference type="InterPro" id="IPR005901">
    <property type="entry name" value="GLPGLI"/>
</dbReference>
<evidence type="ECO:0000313" key="3">
    <source>
        <dbReference type="EMBL" id="NOU61357.1"/>
    </source>
</evidence>
<comment type="caution">
    <text evidence="3">The sequence shown here is derived from an EMBL/GenBank/DDBJ whole genome shotgun (WGS) entry which is preliminary data.</text>
</comment>
<organism evidence="3 4">
    <name type="scientific">Marinifilum caeruleilacunae</name>
    <dbReference type="NCBI Taxonomy" id="2499076"/>
    <lineage>
        <taxon>Bacteria</taxon>
        <taxon>Pseudomonadati</taxon>
        <taxon>Bacteroidota</taxon>
        <taxon>Bacteroidia</taxon>
        <taxon>Marinilabiliales</taxon>
        <taxon>Marinifilaceae</taxon>
    </lineage>
</organism>
<proteinExistence type="predicted"/>
<keyword evidence="2" id="KW-0732">Signal</keyword>
<feature type="compositionally biased region" description="Basic and acidic residues" evidence="1">
    <location>
        <begin position="259"/>
        <end position="268"/>
    </location>
</feature>